<evidence type="ECO:0000313" key="1">
    <source>
        <dbReference type="EMBL" id="GAA4440409.1"/>
    </source>
</evidence>
<comment type="caution">
    <text evidence="1">The sequence shown here is derived from an EMBL/GenBank/DDBJ whole genome shotgun (WGS) entry which is preliminary data.</text>
</comment>
<dbReference type="EMBL" id="BAABHC010000029">
    <property type="protein sequence ID" value="GAA4440409.1"/>
    <property type="molecule type" value="Genomic_DNA"/>
</dbReference>
<evidence type="ECO:0008006" key="3">
    <source>
        <dbReference type="Google" id="ProtNLM"/>
    </source>
</evidence>
<name>A0ABP8M1B3_9BACT</name>
<proteinExistence type="predicted"/>
<evidence type="ECO:0000313" key="2">
    <source>
        <dbReference type="Proteomes" id="UP001500552"/>
    </source>
</evidence>
<sequence length="281" mass="31693">MKLMIKITAVFVAVAALLFYYMRDMEATPTDAAPASLERLAKLPNAVEESSGLVALPQKGLYLTHNDAGNKPYLYKINEQGKLVETIKLNLNNEDWEDLTQDDEGYVYIAETGNNNNNRRELKVYKLKPENPQQVETIRFTYEDQKQYPPAKKDRNFDVEAIFYSNGSIYLVSKDRGRQTTAKVYKVPAKAGEYTAKLIGSHNIKAEITGAGISPSEEKVALLSEGKIHLFTDFDSPETFYEGTYNEIRLKDAGQTEGIAFEDEETLVITSEGGNLYRYQL</sequence>
<keyword evidence="2" id="KW-1185">Reference proteome</keyword>
<protein>
    <recommendedName>
        <fullName evidence="3">SdiA-regulated</fullName>
    </recommendedName>
</protein>
<accession>A0ABP8M1B3</accession>
<organism evidence="1 2">
    <name type="scientific">Pontibacter saemangeumensis</name>
    <dbReference type="NCBI Taxonomy" id="1084525"/>
    <lineage>
        <taxon>Bacteria</taxon>
        <taxon>Pseudomonadati</taxon>
        <taxon>Bacteroidota</taxon>
        <taxon>Cytophagia</taxon>
        <taxon>Cytophagales</taxon>
        <taxon>Hymenobacteraceae</taxon>
        <taxon>Pontibacter</taxon>
    </lineage>
</organism>
<dbReference type="SUPFAM" id="SSF50956">
    <property type="entry name" value="Thermostable phytase (3-phytase)"/>
    <property type="match status" value="1"/>
</dbReference>
<reference evidence="2" key="1">
    <citation type="journal article" date="2019" name="Int. J. Syst. Evol. Microbiol.">
        <title>The Global Catalogue of Microorganisms (GCM) 10K type strain sequencing project: providing services to taxonomists for standard genome sequencing and annotation.</title>
        <authorList>
            <consortium name="The Broad Institute Genomics Platform"/>
            <consortium name="The Broad Institute Genome Sequencing Center for Infectious Disease"/>
            <person name="Wu L."/>
            <person name="Ma J."/>
        </authorList>
    </citation>
    <scope>NUCLEOTIDE SEQUENCE [LARGE SCALE GENOMIC DNA]</scope>
    <source>
        <strain evidence="2">JCM 17926</strain>
    </source>
</reference>
<dbReference type="Proteomes" id="UP001500552">
    <property type="component" value="Unassembled WGS sequence"/>
</dbReference>
<gene>
    <name evidence="1" type="ORF">GCM10023188_37590</name>
</gene>